<keyword evidence="2" id="KW-1185">Reference proteome</keyword>
<organism evidence="1 2">
    <name type="scientific">Yoonia rhodophyticola</name>
    <dbReference type="NCBI Taxonomy" id="3137370"/>
    <lineage>
        <taxon>Bacteria</taxon>
        <taxon>Pseudomonadati</taxon>
        <taxon>Pseudomonadota</taxon>
        <taxon>Alphaproteobacteria</taxon>
        <taxon>Rhodobacterales</taxon>
        <taxon>Paracoccaceae</taxon>
        <taxon>Yoonia</taxon>
    </lineage>
</organism>
<dbReference type="AlphaFoldDB" id="A0AAN0MBL3"/>
<evidence type="ECO:0000313" key="1">
    <source>
        <dbReference type="EMBL" id="WZU68245.2"/>
    </source>
</evidence>
<reference evidence="1 2" key="2">
    <citation type="submission" date="2024-08" db="EMBL/GenBank/DDBJ databases">
        <title>Phylogenomic analyses of a clade within the roseobacter group suggest taxonomic reassignments of species of the genera Aestuariivita, Citreicella, Loktanella, Nautella, Pelagibaca, Ruegeria, Thalassobius, Thiobacimonas and Tropicibacter, and the proposal o.</title>
        <authorList>
            <person name="Jeon C.O."/>
        </authorList>
    </citation>
    <scope>NUCLEOTIDE SEQUENCE [LARGE SCALE GENOMIC DNA]</scope>
    <source>
        <strain evidence="1 2">SS1-5</strain>
    </source>
</reference>
<dbReference type="EMBL" id="CP151767">
    <property type="protein sequence ID" value="WZU68245.2"/>
    <property type="molecule type" value="Genomic_DNA"/>
</dbReference>
<proteinExistence type="predicted"/>
<accession>A0AAN0MBL3</accession>
<reference evidence="2" key="1">
    <citation type="submission" date="2024-04" db="EMBL/GenBank/DDBJ databases">
        <title>Phylogenomic analyses of a clade within the roseobacter group suggest taxonomic reassignments of species of the genera Aestuariivita, Citreicella, Loktanella, Nautella, Pelagibaca, Ruegeria, Thalassobius, Thiobacimonas and Tropicibacter, and the proposal o.</title>
        <authorList>
            <person name="Jeon C.O."/>
        </authorList>
    </citation>
    <scope>NUCLEOTIDE SEQUENCE [LARGE SCALE GENOMIC DNA]</scope>
    <source>
        <strain evidence="2">SS1-5</strain>
    </source>
</reference>
<gene>
    <name evidence="1" type="ORF">AABB31_04805</name>
</gene>
<dbReference type="KEGG" id="yrh:AABB31_04805"/>
<evidence type="ECO:0000313" key="2">
    <source>
        <dbReference type="Proteomes" id="UP001470809"/>
    </source>
</evidence>
<name>A0AAN0MBL3_9RHOB</name>
<protein>
    <submittedName>
        <fullName evidence="1">Uncharacterized protein</fullName>
    </submittedName>
</protein>
<dbReference type="Proteomes" id="UP001470809">
    <property type="component" value="Chromosome"/>
</dbReference>
<dbReference type="RefSeq" id="WP_373634892.1">
    <property type="nucleotide sequence ID" value="NZ_CP151767.2"/>
</dbReference>
<sequence>MGEYGETQIVAGLALYRSDPFTSINFEDALEDTHYFMDGNGDMSPLEGALQMKGLIVPFLGHFGYWVATAGQVKTAELDVAQRAAFFEKAVTHTLFQSNPSHVTPSLPQYGETLLQLIATGRADLLAATEQIALSVLKSGRYAPPEGTTGYFSQPSKVGVFALEMLAQQRDETVDWESFHVPPDRFWLDAARLGLNDPDPQKGAEWARELCAAHMRTLATDVENGSMDASTGHEIREEAHFLWPITTIAFLRMRASLGHQTGPVDHPLMRTSFQVLHDWQVPAGSWPGAPWWTDILDRTAAIAPALTPQIALVR</sequence>